<dbReference type="SUPFAM" id="SSF50965">
    <property type="entry name" value="Galactose oxidase, central domain"/>
    <property type="match status" value="1"/>
</dbReference>
<feature type="region of interest" description="Disordered" evidence="1">
    <location>
        <begin position="1"/>
        <end position="24"/>
    </location>
</feature>
<dbReference type="InterPro" id="IPR011043">
    <property type="entry name" value="Gal_Oxase/kelch_b-propeller"/>
</dbReference>
<evidence type="ECO:0000313" key="4">
    <source>
        <dbReference type="Proteomes" id="UP000460272"/>
    </source>
</evidence>
<dbReference type="PANTHER" id="PTHR32208:SF21">
    <property type="entry name" value="LOW QUALITY PROTEIN: ALDEHYDE OXIDASE GLOX-LIKE"/>
    <property type="match status" value="1"/>
</dbReference>
<dbReference type="InterPro" id="IPR013783">
    <property type="entry name" value="Ig-like_fold"/>
</dbReference>
<dbReference type="CDD" id="cd02851">
    <property type="entry name" value="E_set_GO_C"/>
    <property type="match status" value="1"/>
</dbReference>
<evidence type="ECO:0000313" key="3">
    <source>
        <dbReference type="EMBL" id="TVZ01641.1"/>
    </source>
</evidence>
<dbReference type="InterPro" id="IPR015202">
    <property type="entry name" value="GO-like_E_set"/>
</dbReference>
<proteinExistence type="predicted"/>
<dbReference type="InterPro" id="IPR037293">
    <property type="entry name" value="Gal_Oxidase_central_sf"/>
</dbReference>
<dbReference type="Gene3D" id="2.60.40.10">
    <property type="entry name" value="Immunoglobulins"/>
    <property type="match status" value="1"/>
</dbReference>
<dbReference type="EMBL" id="RPFW01000006">
    <property type="protein sequence ID" value="TVZ01641.1"/>
    <property type="molecule type" value="Genomic_DNA"/>
</dbReference>
<dbReference type="PANTHER" id="PTHR32208">
    <property type="entry name" value="SECRETED PROTEIN-RELATED"/>
    <property type="match status" value="1"/>
</dbReference>
<dbReference type="Gene3D" id="2.60.120.260">
    <property type="entry name" value="Galactose-binding domain-like"/>
    <property type="match status" value="1"/>
</dbReference>
<comment type="caution">
    <text evidence="3">The sequence shown here is derived from an EMBL/GenBank/DDBJ whole genome shotgun (WGS) entry which is preliminary data.</text>
</comment>
<dbReference type="GO" id="GO:0005975">
    <property type="term" value="P:carbohydrate metabolic process"/>
    <property type="evidence" value="ECO:0007669"/>
    <property type="project" value="UniProtKB-ARBA"/>
</dbReference>
<dbReference type="Proteomes" id="UP000460272">
    <property type="component" value="Unassembled WGS sequence"/>
</dbReference>
<dbReference type="InterPro" id="IPR014756">
    <property type="entry name" value="Ig_E-set"/>
</dbReference>
<name>A0A6P2BTG0_9ACTN</name>
<accession>A0A6P2BTG0</accession>
<reference evidence="3 4" key="1">
    <citation type="submission" date="2018-11" db="EMBL/GenBank/DDBJ databases">
        <title>Trebonia kvetii gen.nov., sp.nov., a novel acidophilic actinobacterium, and proposal of the new actinobacterial family Treboniaceae fam. nov.</title>
        <authorList>
            <person name="Rapoport D."/>
            <person name="Sagova-Mareckova M."/>
            <person name="Sedlacek I."/>
            <person name="Provaznik J."/>
            <person name="Kralova S."/>
            <person name="Pavlinic D."/>
            <person name="Benes V."/>
            <person name="Kopecky J."/>
        </authorList>
    </citation>
    <scope>NUCLEOTIDE SEQUENCE [LARGE SCALE GENOMIC DNA]</scope>
    <source>
        <strain evidence="3 4">15Tr583</strain>
    </source>
</reference>
<organism evidence="3 4">
    <name type="scientific">Trebonia kvetii</name>
    <dbReference type="NCBI Taxonomy" id="2480626"/>
    <lineage>
        <taxon>Bacteria</taxon>
        <taxon>Bacillati</taxon>
        <taxon>Actinomycetota</taxon>
        <taxon>Actinomycetes</taxon>
        <taxon>Streptosporangiales</taxon>
        <taxon>Treboniaceae</taxon>
        <taxon>Trebonia</taxon>
    </lineage>
</organism>
<dbReference type="OrthoDB" id="601499at2"/>
<evidence type="ECO:0000256" key="1">
    <source>
        <dbReference type="SAM" id="MobiDB-lite"/>
    </source>
</evidence>
<evidence type="ECO:0000259" key="2">
    <source>
        <dbReference type="Pfam" id="PF09118"/>
    </source>
</evidence>
<dbReference type="Gene3D" id="2.130.10.80">
    <property type="entry name" value="Galactose oxidase/kelch, beta-propeller"/>
    <property type="match status" value="1"/>
</dbReference>
<dbReference type="RefSeq" id="WP_145858395.1">
    <property type="nucleotide sequence ID" value="NZ_RPFW01000006.1"/>
</dbReference>
<dbReference type="AlphaFoldDB" id="A0A6P2BTG0"/>
<feature type="domain" description="Galactose oxidase-like Early set" evidence="2">
    <location>
        <begin position="671"/>
        <end position="765"/>
    </location>
</feature>
<protein>
    <submittedName>
        <fullName evidence="3">DUF1929 domain-containing protein</fullName>
    </submittedName>
</protein>
<sequence length="766" mass="80749">MRNPLGRGGRKRSSRVSHVGNVSRKWRDSKPLRAALGAATLALPVVAVASTSASAGVNLVVNPGFEQGSGVGVCWQAGGTGTNTYSIGTTSLAHSGGKALKVSISKFSSGERIAMTAENAGCAPTVIPGHQYNLGVYYMSNTPNAVIDVYRHDAKKGWVFWMDLTTLKASSKYKLASVRTPVVPTGTTQLSFGVALYGKGTLITDDYSMVDATVPAATSTQCSAGAACTKGAWQVLPFPNPVRSIHSVVLYNGDVLLVAGSGNDPNEFAAGTFESAVYDPYKGTFKVIPTPDDFFCSGHVQLANGNVLILGGNKRYPDATAPVNQQGYEGLNTSYIFNPVTERYVKENNLNDGHWYPSATELGNGDIISYGGLDATSGGSVKTEYFQYNKPLTDSTPDSSTDGKWLPSGTTPNTVNQTYTGWGLYPTMILRQDGTLFYTGSHVFGNNETPFGTVGTPRGQGGAGILDIGNIINTRPADTDPMTVVNGLQDTPGGPAGTDMTDQSMSVLLPPAQSQQVFLAGGGNINWQKPGTRLTDLINLNAANPTYVPGPLLPLGILSNGKQEPAADGKMYPSMVLLPNGNVFETGGGLIDREDPVYEASMINTAQLEAGAPASSVYTKMATDPVPRGYHSQSMLLADGRILSIGNNPGDGSFEMRISVYSPPYLFHGARPQITGVQSASNWTYSGKYNITTNQPITSAELIRPAAVTHQSDPNQRFVALGITGAGNALTLSVPSQATIAPPGWYMLFVTNANGVPSVAKWVHVG</sequence>
<gene>
    <name evidence="3" type="ORF">EAS64_29630</name>
</gene>
<keyword evidence="4" id="KW-1185">Reference proteome</keyword>
<dbReference type="Pfam" id="PF09118">
    <property type="entry name" value="GO-like_E_set"/>
    <property type="match status" value="1"/>
</dbReference>
<dbReference type="SUPFAM" id="SSF81296">
    <property type="entry name" value="E set domains"/>
    <property type="match status" value="1"/>
</dbReference>